<comment type="caution">
    <text evidence="1">The sequence shown here is derived from an EMBL/GenBank/DDBJ whole genome shotgun (WGS) entry which is preliminary data.</text>
</comment>
<dbReference type="Proteomes" id="UP000489600">
    <property type="component" value="Unassembled WGS sequence"/>
</dbReference>
<gene>
    <name evidence="1" type="ORF">ANE_LOCUS15070</name>
</gene>
<evidence type="ECO:0000313" key="1">
    <source>
        <dbReference type="EMBL" id="VVB04626.1"/>
    </source>
</evidence>
<proteinExistence type="predicted"/>
<keyword evidence="2" id="KW-1185">Reference proteome</keyword>
<sequence>MGADSETSSGMSLRVVMLGRGARFLSILPLSRLATGSVAIAGRSYCLAGSVATLVVVAASAGRVDSAGGVDSAGEVISAGGRVAAVGKFVPAGTKAESFVGGRKRVGGSSATGSSSSMSSPFMIHRANSSACFAFWERVRM</sequence>
<protein>
    <submittedName>
        <fullName evidence="1">Uncharacterized protein</fullName>
    </submittedName>
</protein>
<evidence type="ECO:0000313" key="2">
    <source>
        <dbReference type="Proteomes" id="UP000489600"/>
    </source>
</evidence>
<dbReference type="AlphaFoldDB" id="A0A565BTE0"/>
<dbReference type="EMBL" id="CABITT030000005">
    <property type="protein sequence ID" value="VVB04626.1"/>
    <property type="molecule type" value="Genomic_DNA"/>
</dbReference>
<name>A0A565BTE0_9BRAS</name>
<accession>A0A565BTE0</accession>
<reference evidence="1" key="1">
    <citation type="submission" date="2019-07" db="EMBL/GenBank/DDBJ databases">
        <authorList>
            <person name="Dittberner H."/>
        </authorList>
    </citation>
    <scope>NUCLEOTIDE SEQUENCE [LARGE SCALE GENOMIC DNA]</scope>
</reference>
<organism evidence="1 2">
    <name type="scientific">Arabis nemorensis</name>
    <dbReference type="NCBI Taxonomy" id="586526"/>
    <lineage>
        <taxon>Eukaryota</taxon>
        <taxon>Viridiplantae</taxon>
        <taxon>Streptophyta</taxon>
        <taxon>Embryophyta</taxon>
        <taxon>Tracheophyta</taxon>
        <taxon>Spermatophyta</taxon>
        <taxon>Magnoliopsida</taxon>
        <taxon>eudicotyledons</taxon>
        <taxon>Gunneridae</taxon>
        <taxon>Pentapetalae</taxon>
        <taxon>rosids</taxon>
        <taxon>malvids</taxon>
        <taxon>Brassicales</taxon>
        <taxon>Brassicaceae</taxon>
        <taxon>Arabideae</taxon>
        <taxon>Arabis</taxon>
    </lineage>
</organism>